<protein>
    <submittedName>
        <fullName evidence="1">Uncharacterized protein</fullName>
    </submittedName>
</protein>
<dbReference type="RefSeq" id="WP_159340474.1">
    <property type="nucleotide sequence ID" value="NZ_CP068235.1"/>
</dbReference>
<organism evidence="1">
    <name type="scientific">Leclercia adecarboxylata</name>
    <dbReference type="NCBI Taxonomy" id="83655"/>
    <lineage>
        <taxon>Bacteria</taxon>
        <taxon>Pseudomonadati</taxon>
        <taxon>Pseudomonadota</taxon>
        <taxon>Gammaproteobacteria</taxon>
        <taxon>Enterobacterales</taxon>
        <taxon>Enterobacteriaceae</taxon>
        <taxon>Leclercia</taxon>
    </lineage>
</organism>
<geneLocation type="plasmid" evidence="1">
    <name>p16005813A</name>
</geneLocation>
<sequence length="185" mass="20039">MKTIKEIASRLGVMVVIVGTTYGVSAATREEMQRLDEAYPPGSVVVCHSDLPGDGKLSLPTTMISRGKVESKENGHTLFSVSVTWRTPGAKGSDAGDLILTFRMNQRSDEKGLYTLIDPESMAVTMSAAGPAGEEAVLKGFRSRFGGTENFAPYSQTEITEFPAYITRNPGEAPSYCRKEVRDHA</sequence>
<reference evidence="1" key="1">
    <citation type="submission" date="2018-10" db="EMBL/GenBank/DDBJ databases">
        <authorList>
            <person name="Zhou D."/>
            <person name="Yin Z."/>
            <person name="Feng J."/>
        </authorList>
    </citation>
    <scope>NUCLEOTIDE SEQUENCE</scope>
    <source>
        <strain evidence="1">16005813</strain>
        <plasmid evidence="1">p16005813A</plasmid>
    </source>
</reference>
<evidence type="ECO:0000313" key="1">
    <source>
        <dbReference type="EMBL" id="QDY98053.1"/>
    </source>
</evidence>
<dbReference type="AlphaFoldDB" id="A0A5B8KSQ0"/>
<keyword evidence="1" id="KW-0614">Plasmid</keyword>
<name>A0A5B8KSQ0_9ENTR</name>
<dbReference type="EMBL" id="MK036891">
    <property type="protein sequence ID" value="QDY98053.1"/>
    <property type="molecule type" value="Genomic_DNA"/>
</dbReference>
<accession>A0A5B8KSQ0</accession>
<proteinExistence type="predicted"/>